<dbReference type="InterPro" id="IPR002686">
    <property type="entry name" value="Transposase_17"/>
</dbReference>
<dbReference type="PANTHER" id="PTHR34322:SF2">
    <property type="entry name" value="TRANSPOSASE IS200-LIKE DOMAIN-CONTAINING PROTEIN"/>
    <property type="match status" value="1"/>
</dbReference>
<dbReference type="GO" id="GO:0003677">
    <property type="term" value="F:DNA binding"/>
    <property type="evidence" value="ECO:0007669"/>
    <property type="project" value="InterPro"/>
</dbReference>
<dbReference type="SMART" id="SM01321">
    <property type="entry name" value="Y1_Tnp"/>
    <property type="match status" value="1"/>
</dbReference>
<gene>
    <name evidence="2" type="ORF">A2973_04125</name>
</gene>
<reference evidence="2 3" key="1">
    <citation type="journal article" date="2016" name="Nat. Commun.">
        <title>Thousands of microbial genomes shed light on interconnected biogeochemical processes in an aquifer system.</title>
        <authorList>
            <person name="Anantharaman K."/>
            <person name="Brown C.T."/>
            <person name="Hug L.A."/>
            <person name="Sharon I."/>
            <person name="Castelle C.J."/>
            <person name="Probst A.J."/>
            <person name="Thomas B.C."/>
            <person name="Singh A."/>
            <person name="Wilkins M.J."/>
            <person name="Karaoz U."/>
            <person name="Brodie E.L."/>
            <person name="Williams K.H."/>
            <person name="Hubbard S.S."/>
            <person name="Banfield J.F."/>
        </authorList>
    </citation>
    <scope>NUCLEOTIDE SEQUENCE [LARGE SCALE GENOMIC DNA]</scope>
</reference>
<dbReference type="STRING" id="1798396.A2973_04125"/>
<evidence type="ECO:0000313" key="2">
    <source>
        <dbReference type="EMBL" id="OGG30515.1"/>
    </source>
</evidence>
<dbReference type="PANTHER" id="PTHR34322">
    <property type="entry name" value="TRANSPOSASE, Y1_TNP DOMAIN-CONTAINING"/>
    <property type="match status" value="1"/>
</dbReference>
<dbReference type="GO" id="GO:0006313">
    <property type="term" value="P:DNA transposition"/>
    <property type="evidence" value="ECO:0007669"/>
    <property type="project" value="InterPro"/>
</dbReference>
<dbReference type="Proteomes" id="UP000176409">
    <property type="component" value="Unassembled WGS sequence"/>
</dbReference>
<evidence type="ECO:0000313" key="3">
    <source>
        <dbReference type="Proteomes" id="UP000176409"/>
    </source>
</evidence>
<proteinExistence type="predicted"/>
<dbReference type="AlphaFoldDB" id="A0A1F6B0R4"/>
<feature type="domain" description="Transposase IS200-like" evidence="1">
    <location>
        <begin position="9"/>
        <end position="124"/>
    </location>
</feature>
<organism evidence="2 3">
    <name type="scientific">Candidatus Gottesmanbacteria bacterium RIFCSPLOWO2_01_FULL_49_10</name>
    <dbReference type="NCBI Taxonomy" id="1798396"/>
    <lineage>
        <taxon>Bacteria</taxon>
        <taxon>Candidatus Gottesmaniibacteriota</taxon>
    </lineage>
</organism>
<dbReference type="EMBL" id="MFJZ01000018">
    <property type="protein sequence ID" value="OGG30515.1"/>
    <property type="molecule type" value="Genomic_DNA"/>
</dbReference>
<evidence type="ECO:0000259" key="1">
    <source>
        <dbReference type="SMART" id="SM01321"/>
    </source>
</evidence>
<dbReference type="Gene3D" id="3.30.70.1290">
    <property type="entry name" value="Transposase IS200-like"/>
    <property type="match status" value="1"/>
</dbReference>
<dbReference type="InterPro" id="IPR036515">
    <property type="entry name" value="Transposase_17_sf"/>
</dbReference>
<dbReference type="Pfam" id="PF01797">
    <property type="entry name" value="Y1_Tnp"/>
    <property type="match status" value="1"/>
</dbReference>
<name>A0A1F6B0R4_9BACT</name>
<sequence length="203" mass="23470">MPARAVIFIPDGCYHVYNRGSEKRSIFQSKRDYKKFLYRAKENAQKFSINILCYCLMPNHFHFLLQQTSEASVASFMNVLQLGHAKFFNTKYERIGPLYQGRFKAKSVMSDEYLLQLSAYIHRNPVGHADSGNPRDSRNLIALLRSYPYSSYHEYLGLALKPLSKPDMILAYFSKTQPQLSYPAFVERFEPDLEALAPLLAHN</sequence>
<accession>A0A1F6B0R4</accession>
<dbReference type="GO" id="GO:0004803">
    <property type="term" value="F:transposase activity"/>
    <property type="evidence" value="ECO:0007669"/>
    <property type="project" value="InterPro"/>
</dbReference>
<dbReference type="SUPFAM" id="SSF143422">
    <property type="entry name" value="Transposase IS200-like"/>
    <property type="match status" value="1"/>
</dbReference>
<protein>
    <recommendedName>
        <fullName evidence="1">Transposase IS200-like domain-containing protein</fullName>
    </recommendedName>
</protein>
<comment type="caution">
    <text evidence="2">The sequence shown here is derived from an EMBL/GenBank/DDBJ whole genome shotgun (WGS) entry which is preliminary data.</text>
</comment>